<evidence type="ECO:0000259" key="3">
    <source>
        <dbReference type="Pfam" id="PF00144"/>
    </source>
</evidence>
<dbReference type="OrthoDB" id="3862163at2"/>
<dbReference type="InterPro" id="IPR012338">
    <property type="entry name" value="Beta-lactam/transpept-like"/>
</dbReference>
<evidence type="ECO:0000313" key="5">
    <source>
        <dbReference type="Proteomes" id="UP000317940"/>
    </source>
</evidence>
<feature type="chain" id="PRO_5022229253" evidence="2">
    <location>
        <begin position="40"/>
        <end position="386"/>
    </location>
</feature>
<evidence type="ECO:0000313" key="4">
    <source>
        <dbReference type="EMBL" id="TWF99083.1"/>
    </source>
</evidence>
<comment type="caution">
    <text evidence="4">The sequence shown here is derived from an EMBL/GenBank/DDBJ whole genome shotgun (WGS) entry which is preliminary data.</text>
</comment>
<dbReference type="EMBL" id="VIWT01000001">
    <property type="protein sequence ID" value="TWF99083.1"/>
    <property type="molecule type" value="Genomic_DNA"/>
</dbReference>
<dbReference type="InterPro" id="IPR050491">
    <property type="entry name" value="AmpC-like"/>
</dbReference>
<sequence length="386" mass="41336">MNSRTPLRFRALRRRTTHAAVTAAIGALALGALAPSAVAAPRATGPDSFQQRLNAMVSPGHVPGVLAAVRDQAGRTRTYAAGVGDLATGAKVPRDGEVRIGSVTKTFTAVVVLQLAGEGRIRLDDPVETYLPGLLRGQGIDGRHITVRQLLQHTSGLPDYEDDVTDDILQRRYLSPRDTLDIALRHGAVFAPGTRWGYSNTNYLVAGMLVEKVTGRPLAEELDKRIAKKIGLRHTYLPAPAETTLRGPHPHGYHQDGPDGPLRDVTEIDPSAAWSAGAMVSTSSDLTRFFSELMKEGHLLSGPELDQMRTTVPTGVPGYDYGLGIMRTQLPCHKTVWWHDGSIPGYGTWSAATEDGRAASVAMTVDPTSMADLQPAEDAVDAALCG</sequence>
<accession>A0A561UI85</accession>
<feature type="compositionally biased region" description="Basic and acidic residues" evidence="1">
    <location>
        <begin position="253"/>
        <end position="266"/>
    </location>
</feature>
<dbReference type="Pfam" id="PF00144">
    <property type="entry name" value="Beta-lactamase"/>
    <property type="match status" value="1"/>
</dbReference>
<dbReference type="InterPro" id="IPR001466">
    <property type="entry name" value="Beta-lactam-related"/>
</dbReference>
<dbReference type="AlphaFoldDB" id="A0A561UI85"/>
<protein>
    <submittedName>
        <fullName evidence="4">Alkaline D-peptidase</fullName>
    </submittedName>
</protein>
<feature type="region of interest" description="Disordered" evidence="1">
    <location>
        <begin position="239"/>
        <end position="266"/>
    </location>
</feature>
<keyword evidence="5" id="KW-1185">Reference proteome</keyword>
<dbReference type="SUPFAM" id="SSF56601">
    <property type="entry name" value="beta-lactamase/transpeptidase-like"/>
    <property type="match status" value="1"/>
</dbReference>
<evidence type="ECO:0000256" key="1">
    <source>
        <dbReference type="SAM" id="MobiDB-lite"/>
    </source>
</evidence>
<dbReference type="Gene3D" id="3.40.710.10">
    <property type="entry name" value="DD-peptidase/beta-lactamase superfamily"/>
    <property type="match status" value="1"/>
</dbReference>
<feature type="domain" description="Beta-lactamase-related" evidence="3">
    <location>
        <begin position="53"/>
        <end position="380"/>
    </location>
</feature>
<evidence type="ECO:0000256" key="2">
    <source>
        <dbReference type="SAM" id="SignalP"/>
    </source>
</evidence>
<feature type="signal peptide" evidence="2">
    <location>
        <begin position="1"/>
        <end position="39"/>
    </location>
</feature>
<dbReference type="PANTHER" id="PTHR46825:SF7">
    <property type="entry name" value="D-ALANYL-D-ALANINE CARBOXYPEPTIDASE"/>
    <property type="match status" value="1"/>
</dbReference>
<gene>
    <name evidence="4" type="ORF">FHX73_112919</name>
</gene>
<organism evidence="4 5">
    <name type="scientific">Kitasatospora viridis</name>
    <dbReference type="NCBI Taxonomy" id="281105"/>
    <lineage>
        <taxon>Bacteria</taxon>
        <taxon>Bacillati</taxon>
        <taxon>Actinomycetota</taxon>
        <taxon>Actinomycetes</taxon>
        <taxon>Kitasatosporales</taxon>
        <taxon>Streptomycetaceae</taxon>
        <taxon>Kitasatospora</taxon>
    </lineage>
</organism>
<name>A0A561UI85_9ACTN</name>
<proteinExistence type="predicted"/>
<dbReference type="PANTHER" id="PTHR46825">
    <property type="entry name" value="D-ALANYL-D-ALANINE-CARBOXYPEPTIDASE/ENDOPEPTIDASE AMPH"/>
    <property type="match status" value="1"/>
</dbReference>
<reference evidence="4 5" key="1">
    <citation type="submission" date="2019-06" db="EMBL/GenBank/DDBJ databases">
        <title>Sequencing the genomes of 1000 actinobacteria strains.</title>
        <authorList>
            <person name="Klenk H.-P."/>
        </authorList>
    </citation>
    <scope>NUCLEOTIDE SEQUENCE [LARGE SCALE GENOMIC DNA]</scope>
    <source>
        <strain evidence="4 5">DSM 44826</strain>
    </source>
</reference>
<dbReference type="Proteomes" id="UP000317940">
    <property type="component" value="Unassembled WGS sequence"/>
</dbReference>
<dbReference type="InterPro" id="IPR006311">
    <property type="entry name" value="TAT_signal"/>
</dbReference>
<dbReference type="PROSITE" id="PS51318">
    <property type="entry name" value="TAT"/>
    <property type="match status" value="1"/>
</dbReference>
<keyword evidence="2" id="KW-0732">Signal</keyword>
<dbReference type="RefSeq" id="WP_145905410.1">
    <property type="nucleotide sequence ID" value="NZ_BAAAMZ010000011.1"/>
</dbReference>